<sequence>MNDLLKLTIEAHGGLENWDKFNNISAHLKVDGLTWIRKQQPGIINDTYVSVSTKKQSVSFQPVYADWKTSFEPDHVAALTLNNEIIEELSNPRQSFINHKRETPWTRLQAFYFASYAIWIYFNAPFCFANPAFEVTEIDPWEEDGETFRRLRVIFPETVESHSRIQTFYIDKNGLMRRHDYNVEISENVASAHYLYDYIEVQGIKFPSKRQVFIRNYDNTSHQPEPVLVVVNVVDVALE</sequence>
<comment type="caution">
    <text evidence="1">The sequence shown here is derived from an EMBL/GenBank/DDBJ whole genome shotgun (WGS) entry which is preliminary data.</text>
</comment>
<dbReference type="RefSeq" id="WP_100376068.1">
    <property type="nucleotide sequence ID" value="NZ_PGFD01000001.1"/>
</dbReference>
<gene>
    <name evidence="1" type="ORF">CLV73_1363</name>
</gene>
<protein>
    <submittedName>
        <fullName evidence="1">Uncharacterized protein</fullName>
    </submittedName>
</protein>
<name>A0A2M9C9A0_9FLAO</name>
<accession>A0A2M9C9A0</accession>
<dbReference type="AlphaFoldDB" id="A0A2M9C9A0"/>
<dbReference type="EMBL" id="PGFD01000001">
    <property type="protein sequence ID" value="PJJ67354.1"/>
    <property type="molecule type" value="Genomic_DNA"/>
</dbReference>
<reference evidence="1 2" key="1">
    <citation type="submission" date="2017-11" db="EMBL/GenBank/DDBJ databases">
        <title>Genomic Encyclopedia of Archaeal and Bacterial Type Strains, Phase II (KMG-II): From Individual Species to Whole Genera.</title>
        <authorList>
            <person name="Goeker M."/>
        </authorList>
    </citation>
    <scope>NUCLEOTIDE SEQUENCE [LARGE SCALE GENOMIC DNA]</scope>
    <source>
        <strain evidence="1 2">DSM 27617</strain>
    </source>
</reference>
<evidence type="ECO:0000313" key="1">
    <source>
        <dbReference type="EMBL" id="PJJ67354.1"/>
    </source>
</evidence>
<organism evidence="1 2">
    <name type="scientific">Chryseobacterium geocarposphaerae</name>
    <dbReference type="NCBI Taxonomy" id="1416776"/>
    <lineage>
        <taxon>Bacteria</taxon>
        <taxon>Pseudomonadati</taxon>
        <taxon>Bacteroidota</taxon>
        <taxon>Flavobacteriia</taxon>
        <taxon>Flavobacteriales</taxon>
        <taxon>Weeksellaceae</taxon>
        <taxon>Chryseobacterium group</taxon>
        <taxon>Chryseobacterium</taxon>
    </lineage>
</organism>
<keyword evidence="2" id="KW-1185">Reference proteome</keyword>
<dbReference type="Proteomes" id="UP000228740">
    <property type="component" value="Unassembled WGS sequence"/>
</dbReference>
<dbReference type="OrthoDB" id="8746011at2"/>
<evidence type="ECO:0000313" key="2">
    <source>
        <dbReference type="Proteomes" id="UP000228740"/>
    </source>
</evidence>
<proteinExistence type="predicted"/>